<dbReference type="PRINTS" id="PR00723">
    <property type="entry name" value="SUBTILISIN"/>
</dbReference>
<feature type="domain" description="Peptidase S8/S53" evidence="9">
    <location>
        <begin position="136"/>
        <end position="231"/>
    </location>
</feature>
<sequence>MGSVSTFNFVLFFLVQCWCLPASALKTYIVHMEDTNMPSIFSKQSDWYSQCLQSLSSITDTVIPLIYSYTNAFTGFAAPLSDEQVQELLKFSAVLGVFEDMLYHLQTTRTPHFLGLETPTGLWEGHTTQNLNQASQDVIIGVLDSGVWPESPSFNDAGMPEIPARWRGECETSPDFPPKLCNKKLIGARSFSEGFRMASIGDTQELVKSARDLNGHGTHTASTAAGSAVANASLLDRWGRNLGP</sequence>
<gene>
    <name evidence="11" type="primary">SBT1.8</name>
    <name evidence="11" type="ORF">CR513_10113</name>
</gene>
<dbReference type="InterPro" id="IPR000209">
    <property type="entry name" value="Peptidase_S8/S53_dom"/>
</dbReference>
<name>A0A371HT61_MUCPR</name>
<evidence type="ECO:0000256" key="3">
    <source>
        <dbReference type="ARBA" id="ARBA00022670"/>
    </source>
</evidence>
<dbReference type="Pfam" id="PF05922">
    <property type="entry name" value="Inhibitor_I9"/>
    <property type="match status" value="1"/>
</dbReference>
<dbReference type="Pfam" id="PF00082">
    <property type="entry name" value="Peptidase_S8"/>
    <property type="match status" value="1"/>
</dbReference>
<protein>
    <submittedName>
        <fullName evidence="11">Subtilisin-like protease SBT1.8</fullName>
    </submittedName>
</protein>
<evidence type="ECO:0000259" key="9">
    <source>
        <dbReference type="Pfam" id="PF00082"/>
    </source>
</evidence>
<keyword evidence="4 8" id="KW-0732">Signal</keyword>
<evidence type="ECO:0000256" key="4">
    <source>
        <dbReference type="ARBA" id="ARBA00022729"/>
    </source>
</evidence>
<keyword evidence="3" id="KW-0645">Protease</keyword>
<dbReference type="FunFam" id="3.30.70.80:FF:000003">
    <property type="entry name" value="Subtilisin-like protease SBT1.9"/>
    <property type="match status" value="1"/>
</dbReference>
<dbReference type="SUPFAM" id="SSF52743">
    <property type="entry name" value="Subtilisin-like"/>
    <property type="match status" value="1"/>
</dbReference>
<dbReference type="GO" id="GO:0006508">
    <property type="term" value="P:proteolysis"/>
    <property type="evidence" value="ECO:0007669"/>
    <property type="project" value="UniProtKB-KW"/>
</dbReference>
<dbReference type="OrthoDB" id="1726373at2759"/>
<comment type="similarity">
    <text evidence="2 7">Belongs to the peptidase S8 family.</text>
</comment>
<keyword evidence="6" id="KW-0720">Serine protease</keyword>
<proteinExistence type="inferred from homology"/>
<dbReference type="EMBL" id="QJKJ01001770">
    <property type="protein sequence ID" value="RDY05973.1"/>
    <property type="molecule type" value="Genomic_DNA"/>
</dbReference>
<dbReference type="Gene3D" id="3.30.70.80">
    <property type="entry name" value="Peptidase S8 propeptide/proteinase inhibitor I9"/>
    <property type="match status" value="1"/>
</dbReference>
<evidence type="ECO:0000313" key="11">
    <source>
        <dbReference type="EMBL" id="RDY05973.1"/>
    </source>
</evidence>
<dbReference type="InterPro" id="IPR045051">
    <property type="entry name" value="SBT"/>
</dbReference>
<dbReference type="STRING" id="157652.A0A371HT61"/>
<organism evidence="11 12">
    <name type="scientific">Mucuna pruriens</name>
    <name type="common">Velvet bean</name>
    <name type="synonym">Dolichos pruriens</name>
    <dbReference type="NCBI Taxonomy" id="157652"/>
    <lineage>
        <taxon>Eukaryota</taxon>
        <taxon>Viridiplantae</taxon>
        <taxon>Streptophyta</taxon>
        <taxon>Embryophyta</taxon>
        <taxon>Tracheophyta</taxon>
        <taxon>Spermatophyta</taxon>
        <taxon>Magnoliopsida</taxon>
        <taxon>eudicotyledons</taxon>
        <taxon>Gunneridae</taxon>
        <taxon>Pentapetalae</taxon>
        <taxon>rosids</taxon>
        <taxon>fabids</taxon>
        <taxon>Fabales</taxon>
        <taxon>Fabaceae</taxon>
        <taxon>Papilionoideae</taxon>
        <taxon>50 kb inversion clade</taxon>
        <taxon>NPAAA clade</taxon>
        <taxon>indigoferoid/millettioid clade</taxon>
        <taxon>Phaseoleae</taxon>
        <taxon>Mucuna</taxon>
    </lineage>
</organism>
<evidence type="ECO:0000256" key="7">
    <source>
        <dbReference type="PROSITE-ProRule" id="PRU01240"/>
    </source>
</evidence>
<dbReference type="PROSITE" id="PS51892">
    <property type="entry name" value="SUBTILASE"/>
    <property type="match status" value="1"/>
</dbReference>
<evidence type="ECO:0000256" key="1">
    <source>
        <dbReference type="ARBA" id="ARBA00004613"/>
    </source>
</evidence>
<keyword evidence="5" id="KW-0378">Hydrolase</keyword>
<evidence type="ECO:0000256" key="2">
    <source>
        <dbReference type="ARBA" id="ARBA00011073"/>
    </source>
</evidence>
<dbReference type="PANTHER" id="PTHR10795">
    <property type="entry name" value="PROPROTEIN CONVERTASE SUBTILISIN/KEXIN"/>
    <property type="match status" value="1"/>
</dbReference>
<keyword evidence="12" id="KW-1185">Reference proteome</keyword>
<dbReference type="InterPro" id="IPR015500">
    <property type="entry name" value="Peptidase_S8_subtilisin-rel"/>
</dbReference>
<dbReference type="AlphaFoldDB" id="A0A371HT61"/>
<dbReference type="InterPro" id="IPR010259">
    <property type="entry name" value="S8pro/Inhibitor_I9"/>
</dbReference>
<dbReference type="InterPro" id="IPR036852">
    <property type="entry name" value="Peptidase_S8/S53_dom_sf"/>
</dbReference>
<evidence type="ECO:0000256" key="6">
    <source>
        <dbReference type="ARBA" id="ARBA00022825"/>
    </source>
</evidence>
<comment type="caution">
    <text evidence="7">Lacks conserved residue(s) required for the propagation of feature annotation.</text>
</comment>
<dbReference type="GO" id="GO:0005576">
    <property type="term" value="C:extracellular region"/>
    <property type="evidence" value="ECO:0007669"/>
    <property type="project" value="UniProtKB-SubCell"/>
</dbReference>
<comment type="caution">
    <text evidence="11">The sequence shown here is derived from an EMBL/GenBank/DDBJ whole genome shotgun (WGS) entry which is preliminary data.</text>
</comment>
<dbReference type="InterPro" id="IPR037045">
    <property type="entry name" value="S8pro/Inhibitor_I9_sf"/>
</dbReference>
<evidence type="ECO:0000259" key="10">
    <source>
        <dbReference type="Pfam" id="PF05922"/>
    </source>
</evidence>
<evidence type="ECO:0000256" key="5">
    <source>
        <dbReference type="ARBA" id="ARBA00022801"/>
    </source>
</evidence>
<dbReference type="GO" id="GO:0004252">
    <property type="term" value="F:serine-type endopeptidase activity"/>
    <property type="evidence" value="ECO:0007669"/>
    <property type="project" value="InterPro"/>
</dbReference>
<dbReference type="Proteomes" id="UP000257109">
    <property type="component" value="Unassembled WGS sequence"/>
</dbReference>
<feature type="domain" description="Inhibitor I9" evidence="10">
    <location>
        <begin position="27"/>
        <end position="106"/>
    </location>
</feature>
<reference evidence="11" key="1">
    <citation type="submission" date="2018-05" db="EMBL/GenBank/DDBJ databases">
        <title>Draft genome of Mucuna pruriens seed.</title>
        <authorList>
            <person name="Nnadi N.E."/>
            <person name="Vos R."/>
            <person name="Hasami M.H."/>
            <person name="Devisetty U.K."/>
            <person name="Aguiy J.C."/>
        </authorList>
    </citation>
    <scope>NUCLEOTIDE SEQUENCE [LARGE SCALE GENOMIC DNA]</scope>
    <source>
        <strain evidence="11">JCA_2017</strain>
    </source>
</reference>
<comment type="subcellular location">
    <subcellularLocation>
        <location evidence="1">Secreted</location>
    </subcellularLocation>
</comment>
<evidence type="ECO:0000256" key="8">
    <source>
        <dbReference type="SAM" id="SignalP"/>
    </source>
</evidence>
<feature type="non-terminal residue" evidence="11">
    <location>
        <position position="1"/>
    </location>
</feature>
<dbReference type="Gene3D" id="3.40.50.200">
    <property type="entry name" value="Peptidase S8/S53 domain"/>
    <property type="match status" value="1"/>
</dbReference>
<accession>A0A371HT61</accession>
<evidence type="ECO:0000313" key="12">
    <source>
        <dbReference type="Proteomes" id="UP000257109"/>
    </source>
</evidence>
<feature type="signal peptide" evidence="8">
    <location>
        <begin position="1"/>
        <end position="24"/>
    </location>
</feature>
<feature type="chain" id="PRO_5017017988" evidence="8">
    <location>
        <begin position="25"/>
        <end position="244"/>
    </location>
</feature>